<feature type="transmembrane region" description="Helical" evidence="1">
    <location>
        <begin position="72"/>
        <end position="92"/>
    </location>
</feature>
<sequence>MPFSSFETVSITAHRDGLPAHIEQRVCNTAALAQLFFLLPVLGLFAAPYLVLGVGFVSEPIFSEVVAERPSAFLAILAGFGMGGILLGLPTVRCLRRLGKRREITLTNSYVEVDDRNLWGASKWGCPLREFSGVTHHIRTNVSGVRHELILVHPVSRRCLLLRIGDQISLEDTQSLADLLGLPMLSASALFARRSPQGTSSGDFAGQHRSIEISEGIRCP</sequence>
<keyword evidence="3" id="KW-1185">Reference proteome</keyword>
<dbReference type="Proteomes" id="UP000198795">
    <property type="component" value="Unassembled WGS sequence"/>
</dbReference>
<dbReference type="RefSeq" id="WP_090229312.1">
    <property type="nucleotide sequence ID" value="NZ_FNJC01000003.1"/>
</dbReference>
<reference evidence="2 3" key="1">
    <citation type="submission" date="2016-10" db="EMBL/GenBank/DDBJ databases">
        <authorList>
            <person name="Varghese N."/>
            <person name="Submissions S."/>
        </authorList>
    </citation>
    <scope>NUCLEOTIDE SEQUENCE [LARGE SCALE GENOMIC DNA]</scope>
    <source>
        <strain evidence="2 3">CGMCC 1.6497</strain>
    </source>
</reference>
<name>A0A1H0RHW2_9HYPH</name>
<evidence type="ECO:0000313" key="3">
    <source>
        <dbReference type="Proteomes" id="UP000198795"/>
    </source>
</evidence>
<keyword evidence="1" id="KW-1133">Transmembrane helix</keyword>
<comment type="caution">
    <text evidence="2">The sequence shown here is derived from an EMBL/GenBank/DDBJ whole genome shotgun (WGS) entry which is preliminary data.</text>
</comment>
<evidence type="ECO:0000313" key="2">
    <source>
        <dbReference type="EMBL" id="SDP29104.1"/>
    </source>
</evidence>
<feature type="transmembrane region" description="Helical" evidence="1">
    <location>
        <begin position="31"/>
        <end position="52"/>
    </location>
</feature>
<keyword evidence="1" id="KW-0472">Membrane</keyword>
<gene>
    <name evidence="2" type="ORF">SAMN04488061_2738</name>
</gene>
<organism evidence="2 3">
    <name type="scientific">Filomicrobium insigne</name>
    <dbReference type="NCBI Taxonomy" id="418854"/>
    <lineage>
        <taxon>Bacteria</taxon>
        <taxon>Pseudomonadati</taxon>
        <taxon>Pseudomonadota</taxon>
        <taxon>Alphaproteobacteria</taxon>
        <taxon>Hyphomicrobiales</taxon>
        <taxon>Hyphomicrobiaceae</taxon>
        <taxon>Filomicrobium</taxon>
    </lineage>
</organism>
<accession>A0A1H0RHW2</accession>
<protein>
    <submittedName>
        <fullName evidence="2">Uncharacterized protein</fullName>
    </submittedName>
</protein>
<evidence type="ECO:0000256" key="1">
    <source>
        <dbReference type="SAM" id="Phobius"/>
    </source>
</evidence>
<dbReference type="EMBL" id="FNJC01000003">
    <property type="protein sequence ID" value="SDP29104.1"/>
    <property type="molecule type" value="Genomic_DNA"/>
</dbReference>
<keyword evidence="1" id="KW-0812">Transmembrane</keyword>
<proteinExistence type="predicted"/>